<evidence type="ECO:0000313" key="2">
    <source>
        <dbReference type="Proteomes" id="UP000682811"/>
    </source>
</evidence>
<organism evidence="1 2">
    <name type="scientific">Paenibacillus azoreducens</name>
    <dbReference type="NCBI Taxonomy" id="116718"/>
    <lineage>
        <taxon>Bacteria</taxon>
        <taxon>Bacillati</taxon>
        <taxon>Bacillota</taxon>
        <taxon>Bacilli</taxon>
        <taxon>Bacillales</taxon>
        <taxon>Paenibacillaceae</taxon>
        <taxon>Paenibacillus</taxon>
    </lineage>
</organism>
<protein>
    <recommendedName>
        <fullName evidence="3">DUF4241 domain-containing protein</fullName>
    </recommendedName>
</protein>
<name>A0A920CW41_9BACL</name>
<dbReference type="EMBL" id="BORT01000042">
    <property type="protein sequence ID" value="GIO50998.1"/>
    <property type="molecule type" value="Genomic_DNA"/>
</dbReference>
<dbReference type="Proteomes" id="UP000682811">
    <property type="component" value="Unassembled WGS sequence"/>
</dbReference>
<reference evidence="1 2" key="1">
    <citation type="submission" date="2021-03" db="EMBL/GenBank/DDBJ databases">
        <title>Antimicrobial resistance genes in bacteria isolated from Japanese honey, and their potential for conferring macrolide and lincosamide resistance in the American foulbrood pathogen Paenibacillus larvae.</title>
        <authorList>
            <person name="Okamoto M."/>
            <person name="Kumagai M."/>
            <person name="Kanamori H."/>
            <person name="Takamatsu D."/>
        </authorList>
    </citation>
    <scope>NUCLEOTIDE SEQUENCE [LARGE SCALE GENOMIC DNA]</scope>
    <source>
        <strain evidence="1 2">J34TS1</strain>
    </source>
</reference>
<dbReference type="RefSeq" id="WP_212981079.1">
    <property type="nucleotide sequence ID" value="NZ_AP025343.1"/>
</dbReference>
<keyword evidence="2" id="KW-1185">Reference proteome</keyword>
<proteinExistence type="predicted"/>
<accession>A0A920CW41</accession>
<comment type="caution">
    <text evidence="1">The sequence shown here is derived from an EMBL/GenBank/DDBJ whole genome shotgun (WGS) entry which is preliminary data.</text>
</comment>
<dbReference type="InterPro" id="IPR025335">
    <property type="entry name" value="DUF4241"/>
</dbReference>
<evidence type="ECO:0000313" key="1">
    <source>
        <dbReference type="EMBL" id="GIO50998.1"/>
    </source>
</evidence>
<dbReference type="AlphaFoldDB" id="A0A920CW41"/>
<sequence>MTEYDKLRAAVTVQTIEDILTLPLVKENYNDYYDMDKNGYWDGRLFYGFRLPEQGPARLTVGEESTNENGEEDMLFFHYDIDVDEQGNKTVGLYCQEGNGHEKAVKPLWPGDTNTLKKALRYFERLNAKVRYDNKQYVQERERQNAESEAFKKMKEQYMQALMQQEDLIDRTCTLLEHTFRIITVKQADNLLNAIEHPTRDTPLYDILNGAWLHLMDEKPAYYLLSEENVHLQRLDMAQLMEEADRLNFTIAGCIFAANLMVDTFIEAYDTDYSPPMVVFGDLTGRHIALWGATFFVGGDVSCECLYGFYNHGQLVVAGTLKSGVIIADDFEMYFGKIGSNVLISNNDIYGIDKFQNESGSMIEQWTLYPSTYRAKDVLHDVMVDYDASPDGLWPDRSMLVRRFEEGGPVIDWERLEQTYENFAEELPAAFDEIFHGWEQEGERLYKIKMDDSGSCFFFQSHEQEWKQAGFIDGTRYYILRVCWYITEQSWEMLYDVYNEQWELQYQFQTAPEDQYTSTLAVKKRFREALQALRRQRRPGGKLLDVLSMGEGHPDVQEVVRASDLYIPSGSIVAADPLTNMERPAFVRRSPVGTFPVYLYIERHYGRICCAEIRFSEDEVATWEMAVLSGQKVEELKVGEIFGYPVDTGLGCFMDEESARQLIMHQQELGEHYYDDYLSELLEGDEAISSDYCTAVPFPAQPHNAAVFRAGWGDGFYASYFALNEKGQVVRLITDFNCLDEHC</sequence>
<gene>
    <name evidence="1" type="ORF">J34TS1_57630</name>
</gene>
<dbReference type="Pfam" id="PF14025">
    <property type="entry name" value="DUF4241"/>
    <property type="match status" value="1"/>
</dbReference>
<evidence type="ECO:0008006" key="3">
    <source>
        <dbReference type="Google" id="ProtNLM"/>
    </source>
</evidence>